<keyword evidence="2" id="KW-0489">Methyltransferase</keyword>
<dbReference type="InterPro" id="IPR014048">
    <property type="entry name" value="MethylDNA_cys_MeTrfase_DNA-bd"/>
</dbReference>
<keyword evidence="5" id="KW-0234">DNA repair</keyword>
<keyword evidence="4" id="KW-0227">DNA damage</keyword>
<dbReference type="RefSeq" id="WP_120054670.1">
    <property type="nucleotide sequence ID" value="NZ_JACRWI010000004.1"/>
</dbReference>
<proteinExistence type="predicted"/>
<evidence type="ECO:0000256" key="3">
    <source>
        <dbReference type="ARBA" id="ARBA00022679"/>
    </source>
</evidence>
<dbReference type="NCBIfam" id="TIGR00589">
    <property type="entry name" value="ogt"/>
    <property type="match status" value="1"/>
</dbReference>
<evidence type="ECO:0000256" key="5">
    <source>
        <dbReference type="ARBA" id="ARBA00023204"/>
    </source>
</evidence>
<comment type="caution">
    <text evidence="9">The sequence shown here is derived from an EMBL/GenBank/DDBJ whole genome shotgun (WGS) entry which is preliminary data.</text>
</comment>
<feature type="domain" description="Methylated-DNA-[protein]-cysteine S-methyltransferase DNA binding" evidence="7">
    <location>
        <begin position="78"/>
        <end position="162"/>
    </location>
</feature>
<feature type="domain" description="Methylguanine DNA methyltransferase ribonuclease-like" evidence="8">
    <location>
        <begin position="3"/>
        <end position="66"/>
    </location>
</feature>
<keyword evidence="3" id="KW-0808">Transferase</keyword>
<dbReference type="SUPFAM" id="SSF46767">
    <property type="entry name" value="Methylated DNA-protein cysteine methyltransferase, C-terminal domain"/>
    <property type="match status" value="1"/>
</dbReference>
<dbReference type="PANTHER" id="PTHR10815:SF5">
    <property type="entry name" value="METHYLATED-DNA--PROTEIN-CYSTEINE METHYLTRANSFERASE"/>
    <property type="match status" value="1"/>
</dbReference>
<dbReference type="Proteomes" id="UP000640363">
    <property type="component" value="Unassembled WGS sequence"/>
</dbReference>
<dbReference type="Pfam" id="PF02870">
    <property type="entry name" value="Methyltransf_1N"/>
    <property type="match status" value="1"/>
</dbReference>
<dbReference type="InterPro" id="IPR036631">
    <property type="entry name" value="MGMT_N_sf"/>
</dbReference>
<protein>
    <submittedName>
        <fullName evidence="9">Methylated-DNA--[protein]-cysteine S-methyltransferase</fullName>
    </submittedName>
</protein>
<name>A0ABR7JWZ8_9FIRM</name>
<evidence type="ECO:0000256" key="2">
    <source>
        <dbReference type="ARBA" id="ARBA00022603"/>
    </source>
</evidence>
<dbReference type="InterPro" id="IPR001497">
    <property type="entry name" value="MethylDNA_cys_MeTrfase_AS"/>
</dbReference>
<dbReference type="EMBL" id="JACRWI010000004">
    <property type="protein sequence ID" value="MBC6001393.1"/>
    <property type="molecule type" value="Genomic_DNA"/>
</dbReference>
<evidence type="ECO:0000259" key="8">
    <source>
        <dbReference type="Pfam" id="PF02870"/>
    </source>
</evidence>
<organism evidence="9 10">
    <name type="scientific">Veillonella hominis</name>
    <dbReference type="NCBI Taxonomy" id="2764330"/>
    <lineage>
        <taxon>Bacteria</taxon>
        <taxon>Bacillati</taxon>
        <taxon>Bacillota</taxon>
        <taxon>Negativicutes</taxon>
        <taxon>Veillonellales</taxon>
        <taxon>Veillonellaceae</taxon>
        <taxon>Veillonella</taxon>
    </lineage>
</organism>
<keyword evidence="10" id="KW-1185">Reference proteome</keyword>
<dbReference type="Gene3D" id="3.30.160.70">
    <property type="entry name" value="Methylated DNA-protein cysteine methyltransferase domain"/>
    <property type="match status" value="1"/>
</dbReference>
<dbReference type="InterPro" id="IPR036217">
    <property type="entry name" value="MethylDNA_cys_MeTrfase_DNAb"/>
</dbReference>
<dbReference type="InterPro" id="IPR036388">
    <property type="entry name" value="WH-like_DNA-bd_sf"/>
</dbReference>
<dbReference type="PROSITE" id="PS00374">
    <property type="entry name" value="MGMT"/>
    <property type="match status" value="1"/>
</dbReference>
<evidence type="ECO:0000256" key="1">
    <source>
        <dbReference type="ARBA" id="ARBA00001286"/>
    </source>
</evidence>
<comment type="catalytic activity">
    <reaction evidence="1">
        <text>a 4-O-methyl-thymidine in DNA + L-cysteinyl-[protein] = a thymidine in DNA + S-methyl-L-cysteinyl-[protein]</text>
        <dbReference type="Rhea" id="RHEA:53428"/>
        <dbReference type="Rhea" id="RHEA-COMP:10131"/>
        <dbReference type="Rhea" id="RHEA-COMP:10132"/>
        <dbReference type="Rhea" id="RHEA-COMP:13555"/>
        <dbReference type="Rhea" id="RHEA-COMP:13556"/>
        <dbReference type="ChEBI" id="CHEBI:29950"/>
        <dbReference type="ChEBI" id="CHEBI:82612"/>
        <dbReference type="ChEBI" id="CHEBI:137386"/>
        <dbReference type="ChEBI" id="CHEBI:137387"/>
        <dbReference type="EC" id="2.1.1.63"/>
    </reaction>
</comment>
<dbReference type="SUPFAM" id="SSF53155">
    <property type="entry name" value="Methylated DNA-protein cysteine methyltransferase domain"/>
    <property type="match status" value="1"/>
</dbReference>
<reference evidence="9 10" key="1">
    <citation type="submission" date="2020-08" db="EMBL/GenBank/DDBJ databases">
        <authorList>
            <person name="Liu C."/>
            <person name="Sun Q."/>
        </authorList>
    </citation>
    <scope>NUCLEOTIDE SEQUENCE [LARGE SCALE GENOMIC DNA]</scope>
    <source>
        <strain evidence="9 10">NSJ-78</strain>
    </source>
</reference>
<evidence type="ECO:0000256" key="4">
    <source>
        <dbReference type="ARBA" id="ARBA00022763"/>
    </source>
</evidence>
<gene>
    <name evidence="9" type="ORF">H8892_05455</name>
</gene>
<evidence type="ECO:0000256" key="6">
    <source>
        <dbReference type="ARBA" id="ARBA00049348"/>
    </source>
</evidence>
<evidence type="ECO:0000313" key="10">
    <source>
        <dbReference type="Proteomes" id="UP000640363"/>
    </source>
</evidence>
<dbReference type="CDD" id="cd06445">
    <property type="entry name" value="ATase"/>
    <property type="match status" value="1"/>
</dbReference>
<dbReference type="PANTHER" id="PTHR10815">
    <property type="entry name" value="METHYLATED-DNA--PROTEIN-CYSTEINE METHYLTRANSFERASE"/>
    <property type="match status" value="1"/>
</dbReference>
<dbReference type="Pfam" id="PF01035">
    <property type="entry name" value="DNA_binding_1"/>
    <property type="match status" value="1"/>
</dbReference>
<dbReference type="InterPro" id="IPR008332">
    <property type="entry name" value="MethylG_MeTrfase_N"/>
</dbReference>
<sequence length="165" mass="18529">MNYKYTYESPLGTMIMLGTLSYLTDLFFIDEAYAPSYDDAEYIEQLTGPFEVTIMWLNQYFNGKKPFITPPIQLEGTEFRKSVWSILQTIPYGETTTYGDIGKQIAQQQGKEKFSAQAVGGAVGNNPISIIVPCHRVIGSNGQLTGYAGGIERKKYMLDLESEHK</sequence>
<dbReference type="Gene3D" id="1.10.10.10">
    <property type="entry name" value="Winged helix-like DNA-binding domain superfamily/Winged helix DNA-binding domain"/>
    <property type="match status" value="1"/>
</dbReference>
<accession>A0ABR7JWZ8</accession>
<evidence type="ECO:0000259" key="7">
    <source>
        <dbReference type="Pfam" id="PF01035"/>
    </source>
</evidence>
<evidence type="ECO:0000313" key="9">
    <source>
        <dbReference type="EMBL" id="MBC6001393.1"/>
    </source>
</evidence>
<comment type="catalytic activity">
    <reaction evidence="6">
        <text>a 6-O-methyl-2'-deoxyguanosine in DNA + L-cysteinyl-[protein] = S-methyl-L-cysteinyl-[protein] + a 2'-deoxyguanosine in DNA</text>
        <dbReference type="Rhea" id="RHEA:24000"/>
        <dbReference type="Rhea" id="RHEA-COMP:10131"/>
        <dbReference type="Rhea" id="RHEA-COMP:10132"/>
        <dbReference type="Rhea" id="RHEA-COMP:11367"/>
        <dbReference type="Rhea" id="RHEA-COMP:11368"/>
        <dbReference type="ChEBI" id="CHEBI:29950"/>
        <dbReference type="ChEBI" id="CHEBI:82612"/>
        <dbReference type="ChEBI" id="CHEBI:85445"/>
        <dbReference type="ChEBI" id="CHEBI:85448"/>
        <dbReference type="EC" id="2.1.1.63"/>
    </reaction>
</comment>